<evidence type="ECO:0000313" key="3">
    <source>
        <dbReference type="EMBL" id="NEX46767.1"/>
    </source>
</evidence>
<dbReference type="Pfam" id="PF11233">
    <property type="entry name" value="DUF3035"/>
    <property type="match status" value="1"/>
</dbReference>
<accession>A0A6B3RL22</accession>
<keyword evidence="4" id="KW-1185">Reference proteome</keyword>
<dbReference type="EMBL" id="JAAIKE010000003">
    <property type="protein sequence ID" value="NEX46767.1"/>
    <property type="molecule type" value="Genomic_DNA"/>
</dbReference>
<gene>
    <name evidence="3" type="ORF">G3572_11160</name>
</gene>
<organism evidence="3 4">
    <name type="scientific">Pseudotabrizicola algicola</name>
    <dbReference type="NCBI Taxonomy" id="2709381"/>
    <lineage>
        <taxon>Bacteria</taxon>
        <taxon>Pseudomonadati</taxon>
        <taxon>Pseudomonadota</taxon>
        <taxon>Alphaproteobacteria</taxon>
        <taxon>Rhodobacterales</taxon>
        <taxon>Paracoccaceae</taxon>
        <taxon>Pseudotabrizicola</taxon>
    </lineage>
</organism>
<dbReference type="Proteomes" id="UP000481421">
    <property type="component" value="Unassembled WGS sequence"/>
</dbReference>
<comment type="caution">
    <text evidence="3">The sequence shown here is derived from an EMBL/GenBank/DDBJ whole genome shotgun (WGS) entry which is preliminary data.</text>
</comment>
<protein>
    <submittedName>
        <fullName evidence="3">DUF3035 domain-containing protein</fullName>
    </submittedName>
</protein>
<dbReference type="AlphaFoldDB" id="A0A6B3RL22"/>
<name>A0A6B3RL22_9RHOB</name>
<keyword evidence="2" id="KW-0732">Signal</keyword>
<feature type="region of interest" description="Disordered" evidence="1">
    <location>
        <begin position="46"/>
        <end position="70"/>
    </location>
</feature>
<evidence type="ECO:0000313" key="4">
    <source>
        <dbReference type="Proteomes" id="UP000481421"/>
    </source>
</evidence>
<reference evidence="3 4" key="1">
    <citation type="submission" date="2020-02" db="EMBL/GenBank/DDBJ databases">
        <title>Rhodobacter algicola sp. nov., isolated from microalga culture.</title>
        <authorList>
            <person name="Park C.-Y."/>
        </authorList>
    </citation>
    <scope>NUCLEOTIDE SEQUENCE [LARGE SCALE GENOMIC DNA]</scope>
    <source>
        <strain evidence="3 4">ETT8</strain>
    </source>
</reference>
<dbReference type="PROSITE" id="PS51257">
    <property type="entry name" value="PROKAR_LIPOPROTEIN"/>
    <property type="match status" value="1"/>
</dbReference>
<evidence type="ECO:0000256" key="1">
    <source>
        <dbReference type="SAM" id="MobiDB-lite"/>
    </source>
</evidence>
<sequence length="172" mass="18422">MMQTARIILAVTCAALLAGCGNGSDTPQLMNIRSTTAGPDEFGILPPKPLEMPTDLAQLPEPTPGGTNRTDPTPEADAILALGGRPGAGAGLDGGLLAHAGRYGVASGIRQTVAAEDLQWRRDNNGRVLERLFNVNVYYRAYENQSLDQHAELWRWRQRGVRTPSAPPPPAE</sequence>
<feature type="signal peptide" evidence="2">
    <location>
        <begin position="1"/>
        <end position="23"/>
    </location>
</feature>
<evidence type="ECO:0000256" key="2">
    <source>
        <dbReference type="SAM" id="SignalP"/>
    </source>
</evidence>
<proteinExistence type="predicted"/>
<dbReference type="InterPro" id="IPR021395">
    <property type="entry name" value="DUF3035"/>
</dbReference>
<feature type="chain" id="PRO_5025510847" evidence="2">
    <location>
        <begin position="24"/>
        <end position="172"/>
    </location>
</feature>